<dbReference type="PANTHER" id="PTHR43579">
    <property type="match status" value="1"/>
</dbReference>
<dbReference type="Pfam" id="PF01447">
    <property type="entry name" value="Peptidase_M4"/>
    <property type="match status" value="1"/>
</dbReference>
<evidence type="ECO:0000256" key="3">
    <source>
        <dbReference type="ARBA" id="ARBA00022801"/>
    </source>
</evidence>
<dbReference type="InterPro" id="IPR013856">
    <property type="entry name" value="Peptidase_M4_domain"/>
</dbReference>
<dbReference type="Gene3D" id="3.10.170.10">
    <property type="match status" value="1"/>
</dbReference>
<protein>
    <recommendedName>
        <fullName evidence="10">Peptidase M4 C-terminal domain-containing protein</fullName>
    </recommendedName>
</protein>
<dbReference type="HOGENOM" id="CLU_008590_0_1_1"/>
<evidence type="ECO:0000256" key="5">
    <source>
        <dbReference type="ARBA" id="ARBA00023049"/>
    </source>
</evidence>
<dbReference type="RefSeq" id="XP_007830561.1">
    <property type="nucleotide sequence ID" value="XM_007832370.1"/>
</dbReference>
<reference evidence="9" key="1">
    <citation type="journal article" date="2015" name="BMC Genomics">
        <title>Genomic and transcriptomic analysis of the endophytic fungus Pestalotiopsis fici reveals its lifestyle and high potential for synthesis of natural products.</title>
        <authorList>
            <person name="Wang X."/>
            <person name="Zhang X."/>
            <person name="Liu L."/>
            <person name="Xiang M."/>
            <person name="Wang W."/>
            <person name="Sun X."/>
            <person name="Che Y."/>
            <person name="Guo L."/>
            <person name="Liu G."/>
            <person name="Guo L."/>
            <person name="Wang C."/>
            <person name="Yin W.B."/>
            <person name="Stadler M."/>
            <person name="Zhang X."/>
            <person name="Liu X."/>
        </authorList>
    </citation>
    <scope>NUCLEOTIDE SEQUENCE [LARGE SCALE GENOMIC DNA]</scope>
    <source>
        <strain evidence="9">W106-1 / CGMCC3.15140</strain>
    </source>
</reference>
<keyword evidence="5" id="KW-0482">Metalloprotease</keyword>
<gene>
    <name evidence="8" type="ORF">PFICI_03789</name>
</gene>
<evidence type="ECO:0000313" key="9">
    <source>
        <dbReference type="Proteomes" id="UP000030651"/>
    </source>
</evidence>
<organism evidence="8 9">
    <name type="scientific">Pestalotiopsis fici (strain W106-1 / CGMCC3.15140)</name>
    <dbReference type="NCBI Taxonomy" id="1229662"/>
    <lineage>
        <taxon>Eukaryota</taxon>
        <taxon>Fungi</taxon>
        <taxon>Dikarya</taxon>
        <taxon>Ascomycota</taxon>
        <taxon>Pezizomycotina</taxon>
        <taxon>Sordariomycetes</taxon>
        <taxon>Xylariomycetidae</taxon>
        <taxon>Amphisphaeriales</taxon>
        <taxon>Sporocadaceae</taxon>
        <taxon>Pestalotiopsis</taxon>
    </lineage>
</organism>
<sequence length="410" mass="46103">MCPITPEQHLQAIADNDSLPEQFKSNATLHLQRRVVLAPSSEAISDVVVEPPSTNNVDFTWSIYTMDNKLGSEKTLPGNLVASSKSTTKSVDDVAYDKCHKSFAWTWKLFKEKFSRNSLDNNGLELRASIHYGKDKGDAAWNGDLKQILIGDGGRYATDDGRTTSPLSSCGIDVIGHELTHGVISATVPGLDPAQQGQFSKPWVNDSDVDPAFKRRMENLMSKDEKTMEQMGPGGMWYTWNQGRNMEAQTLNEHIADCFGIMVKHFSQDQTVKTGNWQIAPGWWSDDTVAKNNYTTNCLRSFDLPKSATDADQFPKKWDKNTMCFEFQWNSHFFAGIGNHAFFQAAHKFGGKTWENVGQIWYQSLTDPMFNNRDNQNYASWRDITIKHAGKLFGADGSKKMTESWQIVGL</sequence>
<accession>W3XIE8</accession>
<dbReference type="GO" id="GO:0006508">
    <property type="term" value="P:proteolysis"/>
    <property type="evidence" value="ECO:0007669"/>
    <property type="project" value="UniProtKB-KW"/>
</dbReference>
<dbReference type="InterPro" id="IPR027268">
    <property type="entry name" value="Peptidase_M4/M1_CTD_sf"/>
</dbReference>
<evidence type="ECO:0000256" key="4">
    <source>
        <dbReference type="ARBA" id="ARBA00022833"/>
    </source>
</evidence>
<dbReference type="eggNOG" id="ENOG502SUPZ">
    <property type="taxonomic scope" value="Eukaryota"/>
</dbReference>
<evidence type="ECO:0000259" key="7">
    <source>
        <dbReference type="Pfam" id="PF02868"/>
    </source>
</evidence>
<dbReference type="InterPro" id="IPR001570">
    <property type="entry name" value="Peptidase_M4_C_domain"/>
</dbReference>
<dbReference type="InterPro" id="IPR052759">
    <property type="entry name" value="Metalloprotease_M4"/>
</dbReference>
<evidence type="ECO:0000259" key="6">
    <source>
        <dbReference type="Pfam" id="PF01447"/>
    </source>
</evidence>
<dbReference type="GeneID" id="19268802"/>
<keyword evidence="3" id="KW-0378">Hydrolase</keyword>
<dbReference type="KEGG" id="pfy:PFICI_03789"/>
<proteinExistence type="predicted"/>
<dbReference type="AlphaFoldDB" id="W3XIE8"/>
<keyword evidence="1" id="KW-0645">Protease</keyword>
<dbReference type="InParanoid" id="W3XIE8"/>
<dbReference type="OrthoDB" id="5332336at2759"/>
<evidence type="ECO:0000313" key="8">
    <source>
        <dbReference type="EMBL" id="ETS85764.1"/>
    </source>
</evidence>
<name>W3XIE8_PESFW</name>
<feature type="domain" description="Peptidase M4" evidence="6">
    <location>
        <begin position="62"/>
        <end position="184"/>
    </location>
</feature>
<dbReference type="GO" id="GO:0004222">
    <property type="term" value="F:metalloendopeptidase activity"/>
    <property type="evidence" value="ECO:0007669"/>
    <property type="project" value="InterPro"/>
</dbReference>
<dbReference type="Proteomes" id="UP000030651">
    <property type="component" value="Unassembled WGS sequence"/>
</dbReference>
<dbReference type="SUPFAM" id="SSF55486">
    <property type="entry name" value="Metalloproteases ('zincins'), catalytic domain"/>
    <property type="match status" value="1"/>
</dbReference>
<evidence type="ECO:0008006" key="10">
    <source>
        <dbReference type="Google" id="ProtNLM"/>
    </source>
</evidence>
<dbReference type="PANTHER" id="PTHR43579:SF1">
    <property type="entry name" value="NEUTRAL METALLOPROTEINASE"/>
    <property type="match status" value="1"/>
</dbReference>
<evidence type="ECO:0000256" key="2">
    <source>
        <dbReference type="ARBA" id="ARBA00022723"/>
    </source>
</evidence>
<keyword evidence="4" id="KW-0862">Zinc</keyword>
<dbReference type="Pfam" id="PF02868">
    <property type="entry name" value="Peptidase_M4_C"/>
    <property type="match status" value="1"/>
</dbReference>
<evidence type="ECO:0000256" key="1">
    <source>
        <dbReference type="ARBA" id="ARBA00022670"/>
    </source>
</evidence>
<dbReference type="EMBL" id="KI912110">
    <property type="protein sequence ID" value="ETS85764.1"/>
    <property type="molecule type" value="Genomic_DNA"/>
</dbReference>
<keyword evidence="2" id="KW-0479">Metal-binding</keyword>
<dbReference type="GO" id="GO:0046872">
    <property type="term" value="F:metal ion binding"/>
    <property type="evidence" value="ECO:0007669"/>
    <property type="project" value="UniProtKB-KW"/>
</dbReference>
<dbReference type="Gene3D" id="1.10.390.10">
    <property type="entry name" value="Neutral Protease Domain 2"/>
    <property type="match status" value="1"/>
</dbReference>
<dbReference type="STRING" id="1229662.W3XIE8"/>
<keyword evidence="9" id="KW-1185">Reference proteome</keyword>
<feature type="domain" description="Peptidase M4 C-terminal" evidence="7">
    <location>
        <begin position="247"/>
        <end position="409"/>
    </location>
</feature>